<feature type="region of interest" description="Disordered" evidence="1">
    <location>
        <begin position="239"/>
        <end position="260"/>
    </location>
</feature>
<gene>
    <name evidence="2" type="ORF">X777_04443</name>
</gene>
<dbReference type="EMBL" id="KK107231">
    <property type="protein sequence ID" value="EZA54980.1"/>
    <property type="molecule type" value="Genomic_DNA"/>
</dbReference>
<feature type="compositionally biased region" description="Basic and acidic residues" evidence="1">
    <location>
        <begin position="61"/>
        <end position="74"/>
    </location>
</feature>
<evidence type="ECO:0000256" key="1">
    <source>
        <dbReference type="SAM" id="MobiDB-lite"/>
    </source>
</evidence>
<feature type="region of interest" description="Disordered" evidence="1">
    <location>
        <begin position="30"/>
        <end position="78"/>
    </location>
</feature>
<evidence type="ECO:0000313" key="3">
    <source>
        <dbReference type="Proteomes" id="UP000053097"/>
    </source>
</evidence>
<dbReference type="AlphaFoldDB" id="A0A026WFT9"/>
<proteinExistence type="predicted"/>
<sequence>MPDIAPSDNRLFRSMQHGLFGTRFRKSSQIGVARGFPADPPAAGHPPPSVVKQEEEEEQEGGARKSRGERERERRGRTRAPWTTMRYIGARLVNLGDERRRRRCIGSCTPATPGTSHVVGLPSTAIHGGQLLLLRLQVVHLRLRSSRSSSVVASGALAGRIALDCVCATARGCENAQASERRRQRSHAHRRTRIHNIADLLSNLLLVPAKAHTPPTLGVEGELVFEKGGRIARGWTSLSRVSRRRARAPTPETVNEEDEG</sequence>
<accession>A0A026WFT9</accession>
<dbReference type="Proteomes" id="UP000053097">
    <property type="component" value="Unassembled WGS sequence"/>
</dbReference>
<reference evidence="2 3" key="1">
    <citation type="journal article" date="2014" name="Curr. Biol.">
        <title>The genome of the clonal raider ant Cerapachys biroi.</title>
        <authorList>
            <person name="Oxley P.R."/>
            <person name="Ji L."/>
            <person name="Fetter-Pruneda I."/>
            <person name="McKenzie S.K."/>
            <person name="Li C."/>
            <person name="Hu H."/>
            <person name="Zhang G."/>
            <person name="Kronauer D.J."/>
        </authorList>
    </citation>
    <scope>NUCLEOTIDE SEQUENCE [LARGE SCALE GENOMIC DNA]</scope>
</reference>
<evidence type="ECO:0000313" key="2">
    <source>
        <dbReference type="EMBL" id="EZA54980.1"/>
    </source>
</evidence>
<name>A0A026WFT9_OOCBI</name>
<protein>
    <submittedName>
        <fullName evidence="2">Uncharacterized protein</fullName>
    </submittedName>
</protein>
<feature type="compositionally biased region" description="Pro residues" evidence="1">
    <location>
        <begin position="38"/>
        <end position="49"/>
    </location>
</feature>
<organism evidence="2 3">
    <name type="scientific">Ooceraea biroi</name>
    <name type="common">Clonal raider ant</name>
    <name type="synonym">Cerapachys biroi</name>
    <dbReference type="NCBI Taxonomy" id="2015173"/>
    <lineage>
        <taxon>Eukaryota</taxon>
        <taxon>Metazoa</taxon>
        <taxon>Ecdysozoa</taxon>
        <taxon>Arthropoda</taxon>
        <taxon>Hexapoda</taxon>
        <taxon>Insecta</taxon>
        <taxon>Pterygota</taxon>
        <taxon>Neoptera</taxon>
        <taxon>Endopterygota</taxon>
        <taxon>Hymenoptera</taxon>
        <taxon>Apocrita</taxon>
        <taxon>Aculeata</taxon>
        <taxon>Formicoidea</taxon>
        <taxon>Formicidae</taxon>
        <taxon>Dorylinae</taxon>
        <taxon>Ooceraea</taxon>
    </lineage>
</organism>
<keyword evidence="3" id="KW-1185">Reference proteome</keyword>